<name>A0A0K1PQL8_9BACT</name>
<evidence type="ECO:0000313" key="2">
    <source>
        <dbReference type="EMBL" id="AKU95835.1"/>
    </source>
</evidence>
<reference evidence="2 3" key="1">
    <citation type="submission" date="2015-08" db="EMBL/GenBank/DDBJ databases">
        <authorList>
            <person name="Babu N.S."/>
            <person name="Beckwith C.J."/>
            <person name="Beseler K.G."/>
            <person name="Brison A."/>
            <person name="Carone J.V."/>
            <person name="Caskin T.P."/>
            <person name="Diamond M."/>
            <person name="Durham M.E."/>
            <person name="Foxe J.M."/>
            <person name="Go M."/>
            <person name="Henderson B.A."/>
            <person name="Jones I.B."/>
            <person name="McGettigan J.A."/>
            <person name="Micheletti S.J."/>
            <person name="Nasrallah M.E."/>
            <person name="Ortiz D."/>
            <person name="Piller C.R."/>
            <person name="Privatt S.R."/>
            <person name="Schneider S.L."/>
            <person name="Sharp S."/>
            <person name="Smith T.C."/>
            <person name="Stanton J.D."/>
            <person name="Ullery H.E."/>
            <person name="Wilson R.J."/>
            <person name="Serrano M.G."/>
            <person name="Buck G."/>
            <person name="Lee V."/>
            <person name="Wang Y."/>
            <person name="Carvalho R."/>
            <person name="Voegtly L."/>
            <person name="Shi R."/>
            <person name="Duckworth R."/>
            <person name="Johnson A."/>
            <person name="Loviza R."/>
            <person name="Walstead R."/>
            <person name="Shah Z."/>
            <person name="Kiflezghi M."/>
            <person name="Wade K."/>
            <person name="Ball S.L."/>
            <person name="Bradley K.W."/>
            <person name="Asai D.J."/>
            <person name="Bowman C.A."/>
            <person name="Russell D.A."/>
            <person name="Pope W.H."/>
            <person name="Jacobs-Sera D."/>
            <person name="Hendrix R.W."/>
            <person name="Hatfull G.F."/>
        </authorList>
    </citation>
    <scope>NUCLEOTIDE SEQUENCE [LARGE SCALE GENOMIC DNA]</scope>
    <source>
        <strain evidence="2 3">DSM 27648</strain>
    </source>
</reference>
<feature type="domain" description="Oxidoreductase molybdopterin-binding" evidence="1">
    <location>
        <begin position="70"/>
        <end position="209"/>
    </location>
</feature>
<evidence type="ECO:0000259" key="1">
    <source>
        <dbReference type="Pfam" id="PF00174"/>
    </source>
</evidence>
<keyword evidence="3" id="KW-1185">Reference proteome</keyword>
<dbReference type="InterPro" id="IPR006311">
    <property type="entry name" value="TAT_signal"/>
</dbReference>
<evidence type="ECO:0000313" key="3">
    <source>
        <dbReference type="Proteomes" id="UP000064967"/>
    </source>
</evidence>
<dbReference type="Proteomes" id="UP000064967">
    <property type="component" value="Chromosome"/>
</dbReference>
<dbReference type="KEGG" id="llu:AKJ09_02499"/>
<protein>
    <submittedName>
        <fullName evidence="2">Sulfite oxidase</fullName>
    </submittedName>
</protein>
<dbReference type="InterPro" id="IPR036374">
    <property type="entry name" value="OxRdtase_Mopterin-bd_sf"/>
</dbReference>
<dbReference type="RefSeq" id="WP_146655501.1">
    <property type="nucleotide sequence ID" value="NZ_CP012333.1"/>
</dbReference>
<sequence>MGRRRFLRGALAAGTAVVALGGATYVLASEEDEKRARATLRPDGRPRLPPNQYLLKRIRPMGGSEGDPSPGAWRLKVYGEVEAPFTIDFKELLAMTQVEQICDVHCVTKWTCLDSKWTGVKLAELAARAKPKPSARHVIFEAAEGYTSNVPIREALAPNVLIAHKYEGQPLARAHGAPVRAVVPDLYFWKSAKWLTGIRFVTADKPGYWETRGYHNHADPWKEERYG</sequence>
<dbReference type="Gene3D" id="3.90.420.10">
    <property type="entry name" value="Oxidoreductase, molybdopterin-binding domain"/>
    <property type="match status" value="1"/>
</dbReference>
<proteinExistence type="predicted"/>
<organism evidence="2 3">
    <name type="scientific">Labilithrix luteola</name>
    <dbReference type="NCBI Taxonomy" id="1391654"/>
    <lineage>
        <taxon>Bacteria</taxon>
        <taxon>Pseudomonadati</taxon>
        <taxon>Myxococcota</taxon>
        <taxon>Polyangia</taxon>
        <taxon>Polyangiales</taxon>
        <taxon>Labilitrichaceae</taxon>
        <taxon>Labilithrix</taxon>
    </lineage>
</organism>
<dbReference type="InterPro" id="IPR000572">
    <property type="entry name" value="OxRdtase_Mopterin-bd_dom"/>
</dbReference>
<dbReference type="PROSITE" id="PS51318">
    <property type="entry name" value="TAT"/>
    <property type="match status" value="1"/>
</dbReference>
<dbReference type="EMBL" id="CP012333">
    <property type="protein sequence ID" value="AKU95835.1"/>
    <property type="molecule type" value="Genomic_DNA"/>
</dbReference>
<dbReference type="SUPFAM" id="SSF56524">
    <property type="entry name" value="Oxidoreductase molybdopterin-binding domain"/>
    <property type="match status" value="1"/>
</dbReference>
<dbReference type="STRING" id="1391654.AKJ09_02499"/>
<dbReference type="AlphaFoldDB" id="A0A0K1PQL8"/>
<gene>
    <name evidence="2" type="ORF">AKJ09_02499</name>
</gene>
<dbReference type="Pfam" id="PF00174">
    <property type="entry name" value="Oxidored_molyb"/>
    <property type="match status" value="1"/>
</dbReference>
<accession>A0A0K1PQL8</accession>
<dbReference type="PANTHER" id="PTHR43032">
    <property type="entry name" value="PROTEIN-METHIONINE-SULFOXIDE REDUCTASE"/>
    <property type="match status" value="1"/>
</dbReference>
<dbReference type="PANTHER" id="PTHR43032:SF4">
    <property type="entry name" value="OXIDOREDUCTASE MOLYBDOPTERIN-BINDING DOMAIN-CONTAINING PROTEIN"/>
    <property type="match status" value="1"/>
</dbReference>
<dbReference type="OrthoDB" id="9778777at2"/>